<dbReference type="InterPro" id="IPR052197">
    <property type="entry name" value="ComplexI_49kDa-like"/>
</dbReference>
<dbReference type="Pfam" id="PF00374">
    <property type="entry name" value="NiFeSe_Hases"/>
    <property type="match status" value="1"/>
</dbReference>
<evidence type="ECO:0000259" key="5">
    <source>
        <dbReference type="Pfam" id="PF00346"/>
    </source>
</evidence>
<dbReference type="OrthoDB" id="9801496at2"/>
<dbReference type="KEGG" id="azz:DEW08_24580"/>
<dbReference type="GO" id="GO:0016651">
    <property type="term" value="F:oxidoreductase activity, acting on NAD(P)H"/>
    <property type="evidence" value="ECO:0007669"/>
    <property type="project" value="InterPro"/>
</dbReference>
<dbReference type="PANTHER" id="PTHR43485:SF1">
    <property type="entry name" value="FORMATE HYDROGENLYASE SUBUNIT 5-RELATED"/>
    <property type="match status" value="1"/>
</dbReference>
<dbReference type="GO" id="GO:0048038">
    <property type="term" value="F:quinone binding"/>
    <property type="evidence" value="ECO:0007669"/>
    <property type="project" value="InterPro"/>
</dbReference>
<dbReference type="PANTHER" id="PTHR43485">
    <property type="entry name" value="HYDROGENASE-4 COMPONENT G"/>
    <property type="match status" value="1"/>
</dbReference>
<dbReference type="InterPro" id="IPR001268">
    <property type="entry name" value="NADH_UbQ_OxRdtase_30kDa_su"/>
</dbReference>
<dbReference type="InterPro" id="IPR001135">
    <property type="entry name" value="NADH_Q_OxRdtase_suD"/>
</dbReference>
<dbReference type="RefSeq" id="WP_109332406.1">
    <property type="nucleotide sequence ID" value="NZ_CP029356.1"/>
</dbReference>
<name>A0A2S2CXQ5_9PROT</name>
<keyword evidence="7" id="KW-1185">Reference proteome</keyword>
<geneLocation type="plasmid" evidence="6 7">
    <name>unnamed1</name>
</geneLocation>
<dbReference type="Gene3D" id="1.10.645.10">
    <property type="entry name" value="Cytochrome-c3 Hydrogenase, chain B"/>
    <property type="match status" value="1"/>
</dbReference>
<evidence type="ECO:0000313" key="7">
    <source>
        <dbReference type="Proteomes" id="UP000245629"/>
    </source>
</evidence>
<evidence type="ECO:0000256" key="2">
    <source>
        <dbReference type="ARBA" id="ARBA00023027"/>
    </source>
</evidence>
<dbReference type="Proteomes" id="UP000245629">
    <property type="component" value="Plasmid unnamed1"/>
</dbReference>
<evidence type="ECO:0000256" key="3">
    <source>
        <dbReference type="PIRSR" id="PIRSR601501-1"/>
    </source>
</evidence>
<dbReference type="InterPro" id="IPR029014">
    <property type="entry name" value="NiFe-Hase_large"/>
</dbReference>
<reference evidence="7" key="1">
    <citation type="submission" date="2018-05" db="EMBL/GenBank/DDBJ databases">
        <title>Azospirillum thermophila sp. nov., a novel isolated from hot spring.</title>
        <authorList>
            <person name="Zhao Z."/>
        </authorList>
    </citation>
    <scope>NUCLEOTIDE SEQUENCE [LARGE SCALE GENOMIC DNA]</scope>
    <source>
        <strain evidence="7">CFH 70021</strain>
        <plasmid evidence="7">unnamed1</plasmid>
    </source>
</reference>
<dbReference type="Pfam" id="PF00346">
    <property type="entry name" value="Complex1_49kDa"/>
    <property type="match status" value="1"/>
</dbReference>
<feature type="domain" description="NADH:ubiquinone oxidoreductase 30kDa subunit" evidence="4">
    <location>
        <begin position="83"/>
        <end position="133"/>
    </location>
</feature>
<dbReference type="AlphaFoldDB" id="A0A2S2CXQ5"/>
<dbReference type="SUPFAM" id="SSF56762">
    <property type="entry name" value="HydB/Nqo4-like"/>
    <property type="match status" value="1"/>
</dbReference>
<dbReference type="EMBL" id="CP029356">
    <property type="protein sequence ID" value="AWK89302.1"/>
    <property type="molecule type" value="Genomic_DNA"/>
</dbReference>
<feature type="binding site" evidence="3">
    <location>
        <position position="482"/>
    </location>
    <ligand>
        <name>Mg(2+)</name>
        <dbReference type="ChEBI" id="CHEBI:18420"/>
    </ligand>
</feature>
<dbReference type="GO" id="GO:0016151">
    <property type="term" value="F:nickel cation binding"/>
    <property type="evidence" value="ECO:0007669"/>
    <property type="project" value="InterPro"/>
</dbReference>
<proteinExistence type="predicted"/>
<keyword evidence="2" id="KW-0520">NAD</keyword>
<feature type="binding site" evidence="3">
    <location>
        <position position="198"/>
    </location>
    <ligand>
        <name>Mg(2+)</name>
        <dbReference type="ChEBI" id="CHEBI:18420"/>
    </ligand>
</feature>
<dbReference type="GO" id="GO:0051287">
    <property type="term" value="F:NAD binding"/>
    <property type="evidence" value="ECO:0007669"/>
    <property type="project" value="InterPro"/>
</dbReference>
<dbReference type="SUPFAM" id="SSF143243">
    <property type="entry name" value="Nqo5-like"/>
    <property type="match status" value="1"/>
</dbReference>
<feature type="domain" description="NADH-quinone oxidoreductase subunit D" evidence="5">
    <location>
        <begin position="282"/>
        <end position="430"/>
    </location>
</feature>
<dbReference type="InterPro" id="IPR037232">
    <property type="entry name" value="NADH_quin_OxRdtase_su_C/D-like"/>
</dbReference>
<dbReference type="Pfam" id="PF00329">
    <property type="entry name" value="Complex1_30kDa"/>
    <property type="match status" value="1"/>
</dbReference>
<organism evidence="6 7">
    <name type="scientific">Azospirillum thermophilum</name>
    <dbReference type="NCBI Taxonomy" id="2202148"/>
    <lineage>
        <taxon>Bacteria</taxon>
        <taxon>Pseudomonadati</taxon>
        <taxon>Pseudomonadota</taxon>
        <taxon>Alphaproteobacteria</taxon>
        <taxon>Rhodospirillales</taxon>
        <taxon>Azospirillaceae</taxon>
        <taxon>Azospirillum</taxon>
    </lineage>
</organism>
<keyword evidence="3" id="KW-0460">Magnesium</keyword>
<keyword evidence="1" id="KW-0560">Oxidoreductase</keyword>
<keyword evidence="3" id="KW-0479">Metal-binding</keyword>
<evidence type="ECO:0000259" key="4">
    <source>
        <dbReference type="Pfam" id="PF00329"/>
    </source>
</evidence>
<keyword evidence="6" id="KW-0614">Plasmid</keyword>
<protein>
    <submittedName>
        <fullName evidence="6">Hydrogenase expression protein HypE</fullName>
    </submittedName>
</protein>
<evidence type="ECO:0000313" key="6">
    <source>
        <dbReference type="EMBL" id="AWK89302.1"/>
    </source>
</evidence>
<accession>A0A2S2CXQ5</accession>
<evidence type="ECO:0000256" key="1">
    <source>
        <dbReference type="ARBA" id="ARBA00023002"/>
    </source>
</evidence>
<sequence length="521" mass="56460">MAEERSLRQVLERIGAPVADHRPWPRHTVDRAGWLSLAGMLRERPDWGLLGLWGEPDRVHAALRDEGDGEAGGAVAVVSLPCPDGRFPSLSAARPAAIRLERAAHDLFGLVAEGLEDTRPWLDHGRWEVARPLAAEPGPGQPPRPYPFLTSEGEGLHQIPVGPVHAGIIEPGHFRFTANGETVVRLEERLGYVHKGIEGLMRGRPAGEAARLAARISGDSTVAHSLAFARAVEAALDVEIPERAVWLRALMAELERLANHLGDIGAICNDAAFAFLLAELGRLREAVLRAADACFGHRLMMDRVVPGGVRQDLAPGGVETLRALVAELRRRVPPLVAVYDGKTSLQDRTVGTGIVGPELARRFGAGGHVGRASGRGLDARRSPGYPPYHRLEFQVPVLTEGDVNARVWIRIREVEQSLSLVEQILDRMPGPPQGLDGSAPVPLAALPDGRGGEGMALVESFRGEILTWVRVAPDGTVDRCHVRDPSWFQWPLLEAAIEGNIVADFPLCNKSFNCSYSGHDL</sequence>
<dbReference type="InterPro" id="IPR001501">
    <property type="entry name" value="Ni-dep_hyd_lsu"/>
</dbReference>
<dbReference type="GO" id="GO:0008137">
    <property type="term" value="F:NADH dehydrogenase (ubiquinone) activity"/>
    <property type="evidence" value="ECO:0007669"/>
    <property type="project" value="InterPro"/>
</dbReference>
<gene>
    <name evidence="6" type="ORF">DEW08_24580</name>
</gene>